<dbReference type="RefSeq" id="WP_088519799.1">
    <property type="nucleotide sequence ID" value="NZ_FYDG01000002.1"/>
</dbReference>
<dbReference type="InterPro" id="IPR011611">
    <property type="entry name" value="PfkB_dom"/>
</dbReference>
<evidence type="ECO:0000256" key="2">
    <source>
        <dbReference type="ARBA" id="ARBA00022679"/>
    </source>
</evidence>
<dbReference type="GO" id="GO:0016301">
    <property type="term" value="F:kinase activity"/>
    <property type="evidence" value="ECO:0007669"/>
    <property type="project" value="UniProtKB-KW"/>
</dbReference>
<dbReference type="AlphaFoldDB" id="A0A212R1D0"/>
<evidence type="ECO:0000256" key="3">
    <source>
        <dbReference type="ARBA" id="ARBA00022777"/>
    </source>
</evidence>
<reference evidence="6" key="1">
    <citation type="submission" date="2017-06" db="EMBL/GenBank/DDBJ databases">
        <authorList>
            <person name="Varghese N."/>
            <person name="Submissions S."/>
        </authorList>
    </citation>
    <scope>NUCLEOTIDE SEQUENCE [LARGE SCALE GENOMIC DNA]</scope>
    <source>
        <strain evidence="6">DSM 137</strain>
    </source>
</reference>
<dbReference type="CDD" id="cd01168">
    <property type="entry name" value="adenosine_kinase"/>
    <property type="match status" value="1"/>
</dbReference>
<dbReference type="InterPro" id="IPR052700">
    <property type="entry name" value="Carb_kinase_PfkB-like"/>
</dbReference>
<evidence type="ECO:0000313" key="5">
    <source>
        <dbReference type="EMBL" id="SNB65639.1"/>
    </source>
</evidence>
<evidence type="ECO:0000259" key="4">
    <source>
        <dbReference type="Pfam" id="PF00294"/>
    </source>
</evidence>
<feature type="domain" description="Carbohydrate kinase PfkB" evidence="4">
    <location>
        <begin position="54"/>
        <end position="317"/>
    </location>
</feature>
<gene>
    <name evidence="5" type="ORF">SAMN06265338_102274</name>
</gene>
<dbReference type="Pfam" id="PF00294">
    <property type="entry name" value="PfkB"/>
    <property type="match status" value="1"/>
</dbReference>
<comment type="similarity">
    <text evidence="1">Belongs to the carbohydrate kinase PfkB family.</text>
</comment>
<sequence>MSSSFDVLALGNAIVDVLAPVDDAFLAAQGLRKGGMQLVDEAQALALYDAMGATTIVSGGSAANTVAGLASFGAKAAFVGKVRDDEAGLAFTHDIKAVGVHFATPAASEGPSTARCLVLVTPDGQRTMNTYLGACQNLTVADLDAEAIKGAQILYLEGYLWDPPHAKQAFVEAAKIAHGAGRRVALTLSDTFCVDRYRDEFLQLIRENVVDIVFANESELHALYQTSDFDVALAALRQEKVLAAATRSEKGAVIAQGGEIVSVPAAPIEKLVDTTGAGDLFAAGFLAGLTRGRPLDHCARLGALAAAEIIQHFGARPEVDLARLAEQSGYVHAL</sequence>
<keyword evidence="2" id="KW-0808">Transferase</keyword>
<organism evidence="5 6">
    <name type="scientific">Rhodoblastus acidophilus</name>
    <name type="common">Rhodopseudomonas acidophila</name>
    <dbReference type="NCBI Taxonomy" id="1074"/>
    <lineage>
        <taxon>Bacteria</taxon>
        <taxon>Pseudomonadati</taxon>
        <taxon>Pseudomonadota</taxon>
        <taxon>Alphaproteobacteria</taxon>
        <taxon>Hyphomicrobiales</taxon>
        <taxon>Rhodoblastaceae</taxon>
        <taxon>Rhodoblastus</taxon>
    </lineage>
</organism>
<dbReference type="Gene3D" id="3.40.1190.20">
    <property type="match status" value="1"/>
</dbReference>
<protein>
    <submittedName>
        <fullName evidence="5">Sugar or nucleoside kinase, ribokinase family</fullName>
    </submittedName>
</protein>
<dbReference type="PANTHER" id="PTHR43320">
    <property type="entry name" value="SUGAR KINASE"/>
    <property type="match status" value="1"/>
</dbReference>
<dbReference type="EMBL" id="FYDG01000002">
    <property type="protein sequence ID" value="SNB65639.1"/>
    <property type="molecule type" value="Genomic_DNA"/>
</dbReference>
<dbReference type="Proteomes" id="UP000198418">
    <property type="component" value="Unassembled WGS sequence"/>
</dbReference>
<dbReference type="InterPro" id="IPR002173">
    <property type="entry name" value="Carboh/pur_kinase_PfkB_CS"/>
</dbReference>
<dbReference type="Gene3D" id="3.30.1110.10">
    <property type="match status" value="1"/>
</dbReference>
<keyword evidence="6" id="KW-1185">Reference proteome</keyword>
<dbReference type="OrthoDB" id="9813569at2"/>
<dbReference type="SUPFAM" id="SSF53613">
    <property type="entry name" value="Ribokinase-like"/>
    <property type="match status" value="1"/>
</dbReference>
<keyword evidence="3 5" id="KW-0418">Kinase</keyword>
<evidence type="ECO:0000313" key="6">
    <source>
        <dbReference type="Proteomes" id="UP000198418"/>
    </source>
</evidence>
<name>A0A212R1D0_RHOAC</name>
<evidence type="ECO:0000256" key="1">
    <source>
        <dbReference type="ARBA" id="ARBA00010688"/>
    </source>
</evidence>
<proteinExistence type="inferred from homology"/>
<dbReference type="PANTHER" id="PTHR43320:SF3">
    <property type="entry name" value="CARBOHYDRATE KINASE PFKB DOMAIN-CONTAINING PROTEIN"/>
    <property type="match status" value="1"/>
</dbReference>
<accession>A0A212R1D0</accession>
<dbReference type="InterPro" id="IPR029056">
    <property type="entry name" value="Ribokinase-like"/>
</dbReference>
<dbReference type="PROSITE" id="PS00584">
    <property type="entry name" value="PFKB_KINASES_2"/>
    <property type="match status" value="1"/>
</dbReference>